<dbReference type="InterPro" id="IPR006011">
    <property type="entry name" value="Syntaxin_N"/>
</dbReference>
<keyword evidence="3" id="KW-0472">Membrane</keyword>
<dbReference type="GO" id="GO:0006886">
    <property type="term" value="P:intracellular protein transport"/>
    <property type="evidence" value="ECO:0007669"/>
    <property type="project" value="InterPro"/>
</dbReference>
<dbReference type="GO" id="GO:0006906">
    <property type="term" value="P:vesicle fusion"/>
    <property type="evidence" value="ECO:0007669"/>
    <property type="project" value="TreeGrafter"/>
</dbReference>
<dbReference type="SMART" id="SM00397">
    <property type="entry name" value="t_SNARE"/>
    <property type="match status" value="1"/>
</dbReference>
<keyword evidence="8" id="KW-1185">Reference proteome</keyword>
<evidence type="ECO:0000313" key="7">
    <source>
        <dbReference type="Proteomes" id="UP000182259"/>
    </source>
</evidence>
<feature type="domain" description="T-SNARE coiled-coil homology" evidence="4">
    <location>
        <begin position="193"/>
        <end position="255"/>
    </location>
</feature>
<dbReference type="InterPro" id="IPR006012">
    <property type="entry name" value="Syntaxin/epimorphin_CS"/>
</dbReference>
<dbReference type="EMBL" id="LT635765">
    <property type="protein sequence ID" value="SGZ51359.1"/>
    <property type="molecule type" value="Genomic_DNA"/>
</dbReference>
<dbReference type="InterPro" id="IPR045242">
    <property type="entry name" value="Syntaxin"/>
</dbReference>
<dbReference type="Pfam" id="PF05739">
    <property type="entry name" value="SNARE"/>
    <property type="match status" value="1"/>
</dbReference>
<evidence type="ECO:0000256" key="3">
    <source>
        <dbReference type="SAM" id="Phobius"/>
    </source>
</evidence>
<dbReference type="STRING" id="45354.A0A1L0BIK3"/>
<evidence type="ECO:0000256" key="1">
    <source>
        <dbReference type="ARBA" id="ARBA00009063"/>
    </source>
</evidence>
<evidence type="ECO:0000313" key="5">
    <source>
        <dbReference type="EMBL" id="SGZ50703.1"/>
    </source>
</evidence>
<dbReference type="PANTHER" id="PTHR19957">
    <property type="entry name" value="SYNTAXIN"/>
    <property type="match status" value="1"/>
</dbReference>
<dbReference type="GO" id="GO:0006896">
    <property type="term" value="P:Golgi to vacuole transport"/>
    <property type="evidence" value="ECO:0007669"/>
    <property type="project" value="TreeGrafter"/>
</dbReference>
<gene>
    <name evidence="6" type="ORF">SAMEA4029009_CIC11G00000003664</name>
    <name evidence="5" type="ORF">SAMEA4029010_CIC11G00000000108</name>
</gene>
<dbReference type="InterPro" id="IPR010989">
    <property type="entry name" value="SNARE"/>
</dbReference>
<dbReference type="Gene3D" id="1.20.5.110">
    <property type="match status" value="1"/>
</dbReference>
<proteinExistence type="inferred from homology"/>
<evidence type="ECO:0000256" key="2">
    <source>
        <dbReference type="SAM" id="Coils"/>
    </source>
</evidence>
<feature type="coiled-coil region" evidence="2">
    <location>
        <begin position="189"/>
        <end position="251"/>
    </location>
</feature>
<dbReference type="GO" id="GO:0000149">
    <property type="term" value="F:SNARE binding"/>
    <property type="evidence" value="ECO:0007669"/>
    <property type="project" value="TreeGrafter"/>
</dbReference>
<keyword evidence="3" id="KW-0812">Transmembrane</keyword>
<dbReference type="Proteomes" id="UP000182259">
    <property type="component" value="Chromosome II"/>
</dbReference>
<protein>
    <submittedName>
        <fullName evidence="5">CIC11C00000000108</fullName>
    </submittedName>
    <submittedName>
        <fullName evidence="6">CIC11C00000003664</fullName>
    </submittedName>
</protein>
<sequence>MSFNQLPNDDLERGDSASTHYTDFPEFDSLSQLIDNSLYNINNHYLVSIRSLIQQYDQTLQYADADHQLKAAKMAQKISELSSKCTAGFKKISESTKKLNAYLTQCENNHEDEDTIKYLRQKESISVNIILTSLTQFRKLQSKFEALQKQYVGDITNNPALETGTETQPGAQAQQSVQIEYEPINAEELEQQTLLIEEREREIQQISQDTQEINEIFLNLQDIILEQQFQIDNIEDNILSYQTDVQGASRELRKAERYQKRAGGRMICCLMILIGVFGSVILIGLIF</sequence>
<dbReference type="Proteomes" id="UP000182334">
    <property type="component" value="Chromosome II"/>
</dbReference>
<name>A0A1L0BIK3_9ASCO</name>
<keyword evidence="2" id="KW-0175">Coiled coil</keyword>
<dbReference type="InterPro" id="IPR000727">
    <property type="entry name" value="T_SNARE_dom"/>
</dbReference>
<comment type="similarity">
    <text evidence="1">Belongs to the syntaxin family.</text>
</comment>
<evidence type="ECO:0000313" key="6">
    <source>
        <dbReference type="EMBL" id="SGZ51359.1"/>
    </source>
</evidence>
<dbReference type="EMBL" id="LT635757">
    <property type="protein sequence ID" value="SGZ50703.1"/>
    <property type="molecule type" value="Genomic_DNA"/>
</dbReference>
<accession>A0A1L0BIK3</accession>
<dbReference type="Pfam" id="PF14523">
    <property type="entry name" value="Syntaxin_2"/>
    <property type="match status" value="1"/>
</dbReference>
<dbReference type="PROSITE" id="PS50192">
    <property type="entry name" value="T_SNARE"/>
    <property type="match status" value="1"/>
</dbReference>
<dbReference type="GO" id="GO:0012505">
    <property type="term" value="C:endomembrane system"/>
    <property type="evidence" value="ECO:0007669"/>
    <property type="project" value="TreeGrafter"/>
</dbReference>
<evidence type="ECO:0000259" key="4">
    <source>
        <dbReference type="PROSITE" id="PS50192"/>
    </source>
</evidence>
<dbReference type="CDD" id="cd15840">
    <property type="entry name" value="SNARE_Qa"/>
    <property type="match status" value="1"/>
</dbReference>
<dbReference type="GO" id="GO:0031201">
    <property type="term" value="C:SNARE complex"/>
    <property type="evidence" value="ECO:0007669"/>
    <property type="project" value="TreeGrafter"/>
</dbReference>
<dbReference type="GO" id="GO:0048278">
    <property type="term" value="P:vesicle docking"/>
    <property type="evidence" value="ECO:0007669"/>
    <property type="project" value="TreeGrafter"/>
</dbReference>
<dbReference type="OrthoDB" id="364348at2759"/>
<dbReference type="GO" id="GO:0005484">
    <property type="term" value="F:SNAP receptor activity"/>
    <property type="evidence" value="ECO:0007669"/>
    <property type="project" value="InterPro"/>
</dbReference>
<organism evidence="6 7">
    <name type="scientific">Sungouiella intermedia</name>
    <dbReference type="NCBI Taxonomy" id="45354"/>
    <lineage>
        <taxon>Eukaryota</taxon>
        <taxon>Fungi</taxon>
        <taxon>Dikarya</taxon>
        <taxon>Ascomycota</taxon>
        <taxon>Saccharomycotina</taxon>
        <taxon>Pichiomycetes</taxon>
        <taxon>Metschnikowiaceae</taxon>
        <taxon>Sungouiella</taxon>
    </lineage>
</organism>
<dbReference type="AlphaFoldDB" id="A0A1L0BIK3"/>
<keyword evidence="3" id="KW-1133">Transmembrane helix</keyword>
<evidence type="ECO:0000313" key="8">
    <source>
        <dbReference type="Proteomes" id="UP000182334"/>
    </source>
</evidence>
<feature type="transmembrane region" description="Helical" evidence="3">
    <location>
        <begin position="262"/>
        <end position="286"/>
    </location>
</feature>
<reference evidence="7 8" key="1">
    <citation type="submission" date="2016-10" db="EMBL/GenBank/DDBJ databases">
        <authorList>
            <person name="de Groot N.N."/>
        </authorList>
    </citation>
    <scope>NUCLEOTIDE SEQUENCE [LARGE SCALE GENOMIC DNA]</scope>
    <source>
        <strain evidence="5 8">CBS 141442</strain>
        <strain evidence="6 7">PYCC 4715</strain>
    </source>
</reference>
<dbReference type="SUPFAM" id="SSF47661">
    <property type="entry name" value="t-snare proteins"/>
    <property type="match status" value="1"/>
</dbReference>
<dbReference type="PANTHER" id="PTHR19957:SF38">
    <property type="entry name" value="LD27581P"/>
    <property type="match status" value="1"/>
</dbReference>
<dbReference type="PROSITE" id="PS00914">
    <property type="entry name" value="SYNTAXIN"/>
    <property type="match status" value="1"/>
</dbReference>